<name>B2HDH1_MYCMM</name>
<dbReference type="Proteomes" id="UP000001190">
    <property type="component" value="Chromosome"/>
</dbReference>
<protein>
    <submittedName>
        <fullName evidence="1">Conserved hypothetical phage protein</fullName>
    </submittedName>
</protein>
<gene>
    <name evidence="1" type="ordered locus">MMAR_4448</name>
</gene>
<keyword evidence="2" id="KW-1185">Reference proteome</keyword>
<accession>B2HDH1</accession>
<evidence type="ECO:0000313" key="1">
    <source>
        <dbReference type="EMBL" id="ACC42855.1"/>
    </source>
</evidence>
<dbReference type="KEGG" id="mmi:MMAR_4448"/>
<reference evidence="1 2" key="1">
    <citation type="journal article" date="2008" name="Genome Res.">
        <title>Insights from the complete genome sequence of Mycobacterium marinum on the evolution of Mycobacterium tuberculosis.</title>
        <authorList>
            <person name="Stinear T.P."/>
            <person name="Seemann T."/>
            <person name="Harrison P.F."/>
            <person name="Jenkin G.A."/>
            <person name="Davies J.K."/>
            <person name="Johnson P.D."/>
            <person name="Abdellah Z."/>
            <person name="Arrowsmith C."/>
            <person name="Chillingworth T."/>
            <person name="Churcher C."/>
            <person name="Clarke K."/>
            <person name="Cronin A."/>
            <person name="Davis P."/>
            <person name="Goodhead I."/>
            <person name="Holroyd N."/>
            <person name="Jagels K."/>
            <person name="Lord A."/>
            <person name="Moule S."/>
            <person name="Mungall K."/>
            <person name="Norbertczak H."/>
            <person name="Quail M.A."/>
            <person name="Rabbinowitsch E."/>
            <person name="Walker D."/>
            <person name="White B."/>
            <person name="Whitehead S."/>
            <person name="Small P.L."/>
            <person name="Brosch R."/>
            <person name="Ramakrishnan L."/>
            <person name="Fischbach M.A."/>
            <person name="Parkhill J."/>
            <person name="Cole S.T."/>
        </authorList>
    </citation>
    <scope>NUCLEOTIDE SEQUENCE [LARGE SCALE GENOMIC DNA]</scope>
    <source>
        <strain evidence="2">ATCC BAA-535 / M</strain>
    </source>
</reference>
<dbReference type="RefSeq" id="WP_012396005.1">
    <property type="nucleotide sequence ID" value="NC_010612.1"/>
</dbReference>
<dbReference type="HOGENOM" id="CLU_743584_0_0_11"/>
<sequence length="383" mass="42021">MSNTPERLHIWGGEGRRKGVSVAGDVLVNETSDGTNLNLLWDEIHSALELYNEHRSTITRLLSYQTVAVADVIPQSVEGESFEIATEMGVPTALREPSDHLLLGYNVQDYDKRLSATWKFLRSATAEQVAAQVTRIFEADNRLVTGTILRRLLSPAEQFNEWNHRCYGLWSGDGMVPPAHLGLNFDGAHSHYLTSGSTHIDSADIEDMLGHVKHHGYGRFGSQGGQLIILAHPNEIEDMTFWRAGVEYAAGKVPKFDFVPSQAAPAYFTTEHLVGAVAPSEFEGLQVLGSYGDAWLIESHYVPSGYVIVAATGGLDSDRNPVGFREHVNPAYQGLRHIPGRGPYPLTDSFYARGFGVGVRRRGAAVVMQVTTNASYTAPTIQT</sequence>
<evidence type="ECO:0000313" key="2">
    <source>
        <dbReference type="Proteomes" id="UP000001190"/>
    </source>
</evidence>
<organism evidence="1 2">
    <name type="scientific">Mycobacterium marinum (strain ATCC BAA-535 / M)</name>
    <dbReference type="NCBI Taxonomy" id="216594"/>
    <lineage>
        <taxon>Bacteria</taxon>
        <taxon>Bacillati</taxon>
        <taxon>Actinomycetota</taxon>
        <taxon>Actinomycetes</taxon>
        <taxon>Mycobacteriales</taxon>
        <taxon>Mycobacteriaceae</taxon>
        <taxon>Mycobacterium</taxon>
        <taxon>Mycobacterium ulcerans group</taxon>
    </lineage>
</organism>
<dbReference type="AlphaFoldDB" id="B2HDH1"/>
<dbReference type="eggNOG" id="ENOG5033RUQ">
    <property type="taxonomic scope" value="Bacteria"/>
</dbReference>
<dbReference type="OrthoDB" id="4378081at2"/>
<proteinExistence type="predicted"/>
<dbReference type="EMBL" id="CP000854">
    <property type="protein sequence ID" value="ACC42855.1"/>
    <property type="molecule type" value="Genomic_DNA"/>
</dbReference>